<keyword evidence="1" id="KW-1133">Transmembrane helix</keyword>
<evidence type="ECO:0000313" key="2">
    <source>
        <dbReference type="EMBL" id="MDJ1649270.1"/>
    </source>
</evidence>
<keyword evidence="3" id="KW-1185">Reference proteome</keyword>
<feature type="transmembrane region" description="Helical" evidence="1">
    <location>
        <begin position="159"/>
        <end position="182"/>
    </location>
</feature>
<keyword evidence="1" id="KW-0472">Membrane</keyword>
<name>A0ABT7DIC6_9ACTN</name>
<proteinExistence type="predicted"/>
<dbReference type="RefSeq" id="WP_283830602.1">
    <property type="nucleotide sequence ID" value="NZ_JASJEU010000003.1"/>
</dbReference>
<dbReference type="Proteomes" id="UP001232750">
    <property type="component" value="Unassembled WGS sequence"/>
</dbReference>
<evidence type="ECO:0000313" key="3">
    <source>
        <dbReference type="Proteomes" id="UP001232750"/>
    </source>
</evidence>
<evidence type="ECO:0000256" key="1">
    <source>
        <dbReference type="SAM" id="Phobius"/>
    </source>
</evidence>
<sequence length="196" mass="22420">MNRKVVHKVFWAWGFEKEERWLNDMAALGWNLVDTTGVRYVFEQGTPGEYCYKLELLNTLPSTAESERYLRFMEDAGIEQVAACGRWVYFRRRAEDGPFDLFSDLDSRITHLRRIRTLLLVLLGVELLAVVFQLVAFAHVNTPNFKQVMGPVLSAGDPLFLGIAAILLVIAVVLAVQVIRIARQIGRLKKERAIRE</sequence>
<organism evidence="2 3">
    <name type="scientific">Gordonibacter faecis</name>
    <dbReference type="NCBI Taxonomy" id="3047475"/>
    <lineage>
        <taxon>Bacteria</taxon>
        <taxon>Bacillati</taxon>
        <taxon>Actinomycetota</taxon>
        <taxon>Coriobacteriia</taxon>
        <taxon>Eggerthellales</taxon>
        <taxon>Eggerthellaceae</taxon>
        <taxon>Gordonibacter</taxon>
    </lineage>
</organism>
<reference evidence="2 3" key="1">
    <citation type="submission" date="2023-05" db="EMBL/GenBank/DDBJ databases">
        <title>Gordonibacter KGMB12511T sp. nov., isolated from faeces of healthy Korean.</title>
        <authorList>
            <person name="Kim H.S."/>
            <person name="Kim J.-S."/>
            <person name="Suh M.K."/>
            <person name="Eom M.K."/>
            <person name="Do H.E."/>
            <person name="Lee J.-S."/>
        </authorList>
    </citation>
    <scope>NUCLEOTIDE SEQUENCE [LARGE SCALE GENOMIC DNA]</scope>
    <source>
        <strain evidence="2 3">KGMB12511</strain>
    </source>
</reference>
<comment type="caution">
    <text evidence="2">The sequence shown here is derived from an EMBL/GenBank/DDBJ whole genome shotgun (WGS) entry which is preliminary data.</text>
</comment>
<gene>
    <name evidence="2" type="ORF">QNJ86_00500</name>
</gene>
<protein>
    <submittedName>
        <fullName evidence="2">DUF2812 domain-containing protein</fullName>
    </submittedName>
</protein>
<dbReference type="Pfam" id="PF11193">
    <property type="entry name" value="DUF2812"/>
    <property type="match status" value="1"/>
</dbReference>
<dbReference type="InterPro" id="IPR021359">
    <property type="entry name" value="DUF2812"/>
</dbReference>
<feature type="transmembrane region" description="Helical" evidence="1">
    <location>
        <begin position="118"/>
        <end position="139"/>
    </location>
</feature>
<dbReference type="EMBL" id="JASJEU010000003">
    <property type="protein sequence ID" value="MDJ1649270.1"/>
    <property type="molecule type" value="Genomic_DNA"/>
</dbReference>
<accession>A0ABT7DIC6</accession>
<keyword evidence="1" id="KW-0812">Transmembrane</keyword>